<evidence type="ECO:0000313" key="2">
    <source>
        <dbReference type="Proteomes" id="UP000654918"/>
    </source>
</evidence>
<gene>
    <name evidence="1" type="ORF">CPLU01_05054</name>
</gene>
<organism evidence="1 2">
    <name type="scientific">Colletotrichum plurivorum</name>
    <dbReference type="NCBI Taxonomy" id="2175906"/>
    <lineage>
        <taxon>Eukaryota</taxon>
        <taxon>Fungi</taxon>
        <taxon>Dikarya</taxon>
        <taxon>Ascomycota</taxon>
        <taxon>Pezizomycotina</taxon>
        <taxon>Sordariomycetes</taxon>
        <taxon>Hypocreomycetidae</taxon>
        <taxon>Glomerellales</taxon>
        <taxon>Glomerellaceae</taxon>
        <taxon>Colletotrichum</taxon>
        <taxon>Colletotrichum orchidearum species complex</taxon>
    </lineage>
</organism>
<proteinExistence type="predicted"/>
<accession>A0A8H6NIN1</accession>
<evidence type="ECO:0000313" key="1">
    <source>
        <dbReference type="EMBL" id="KAF6834243.1"/>
    </source>
</evidence>
<sequence length="209" mass="23352">MPSRITGDLFGHLGTYHVRYYRLQWKVLTEECEEETPPGRYYPANRSIRPFQDDVRKSPKCEGPDTGQFFDGFFSRAQAPGQGPACVGETATYRQPQVWGCEALQVVPPPFDHVLHQTSSDPSTSQQMRWESAFEKHRCPEFPTLGKKKKNKKKPNVPSVVQVSAAHLGNEKATAAAAEWLRGTGSRRLSLSRIGLTADATGRERTPPP</sequence>
<dbReference type="Proteomes" id="UP000654918">
    <property type="component" value="Unassembled WGS sequence"/>
</dbReference>
<dbReference type="AlphaFoldDB" id="A0A8H6NIN1"/>
<protein>
    <submittedName>
        <fullName evidence="1">Uncharacterized protein</fullName>
    </submittedName>
</protein>
<name>A0A8H6NIN1_9PEZI</name>
<keyword evidence="2" id="KW-1185">Reference proteome</keyword>
<reference evidence="1" key="1">
    <citation type="journal article" date="2020" name="Phytopathology">
        <title>Genome Sequence Resources of Colletotrichum truncatum, C. plurivorum, C. musicola, and C. sojae: Four Species Pathogenic to Soybean (Glycine max).</title>
        <authorList>
            <person name="Rogerio F."/>
            <person name="Boufleur T.R."/>
            <person name="Ciampi-Guillardi M."/>
            <person name="Sukno S.A."/>
            <person name="Thon M.R."/>
            <person name="Massola Junior N.S."/>
            <person name="Baroncelli R."/>
        </authorList>
    </citation>
    <scope>NUCLEOTIDE SEQUENCE</scope>
    <source>
        <strain evidence="1">LFN00145</strain>
    </source>
</reference>
<dbReference type="EMBL" id="WIGO01000050">
    <property type="protein sequence ID" value="KAF6834243.1"/>
    <property type="molecule type" value="Genomic_DNA"/>
</dbReference>
<comment type="caution">
    <text evidence="1">The sequence shown here is derived from an EMBL/GenBank/DDBJ whole genome shotgun (WGS) entry which is preliminary data.</text>
</comment>